<gene>
    <name evidence="2" type="ORF">PAECIP111893_01513</name>
</gene>
<dbReference type="EMBL" id="CAKMMF010000006">
    <property type="protein sequence ID" value="CAH1200630.1"/>
    <property type="molecule type" value="Genomic_DNA"/>
</dbReference>
<evidence type="ECO:0000313" key="2">
    <source>
        <dbReference type="EMBL" id="CAH1200630.1"/>
    </source>
</evidence>
<organism evidence="2 3">
    <name type="scientific">Paenibacillus plantiphilus</name>
    <dbReference type="NCBI Taxonomy" id="2905650"/>
    <lineage>
        <taxon>Bacteria</taxon>
        <taxon>Bacillati</taxon>
        <taxon>Bacillota</taxon>
        <taxon>Bacilli</taxon>
        <taxon>Bacillales</taxon>
        <taxon>Paenibacillaceae</taxon>
        <taxon>Paenibacillus</taxon>
    </lineage>
</organism>
<evidence type="ECO:0000313" key="3">
    <source>
        <dbReference type="Proteomes" id="UP000838686"/>
    </source>
</evidence>
<dbReference type="SUPFAM" id="SSF159888">
    <property type="entry name" value="YdhG-like"/>
    <property type="match status" value="1"/>
</dbReference>
<protein>
    <recommendedName>
        <fullName evidence="1">YdhG-like domain-containing protein</fullName>
    </recommendedName>
</protein>
<evidence type="ECO:0000259" key="1">
    <source>
        <dbReference type="Pfam" id="PF08818"/>
    </source>
</evidence>
<keyword evidence="3" id="KW-1185">Reference proteome</keyword>
<accession>A0ABN8G9Z6</accession>
<dbReference type="Pfam" id="PF08818">
    <property type="entry name" value="DUF1801"/>
    <property type="match status" value="1"/>
</dbReference>
<dbReference type="RefSeq" id="WP_236339856.1">
    <property type="nucleotide sequence ID" value="NZ_CAKMMF010000006.1"/>
</dbReference>
<comment type="caution">
    <text evidence="2">The sequence shown here is derived from an EMBL/GenBank/DDBJ whole genome shotgun (WGS) entry which is preliminary data.</text>
</comment>
<dbReference type="Proteomes" id="UP000838686">
    <property type="component" value="Unassembled WGS sequence"/>
</dbReference>
<name>A0ABN8G9Z6_9BACL</name>
<dbReference type="InterPro" id="IPR014922">
    <property type="entry name" value="YdhG-like"/>
</dbReference>
<reference evidence="2" key="1">
    <citation type="submission" date="2022-01" db="EMBL/GenBank/DDBJ databases">
        <authorList>
            <person name="Criscuolo A."/>
        </authorList>
    </citation>
    <scope>NUCLEOTIDE SEQUENCE</scope>
    <source>
        <strain evidence="2">CIP111893</strain>
    </source>
</reference>
<proteinExistence type="predicted"/>
<sequence>MGEIENTKVAAVFEQYPINIQKKLFFLRQLILDTASETDGVDSVEETLKWGEPSYVTKTGSTLRMGWKKSNPSQYALYFNCNTKLVETFREFYRDTFIFEGNRAIVFKEDDDIFVDELKQCIASSLTYHTRKHLPMLGL</sequence>
<feature type="domain" description="YdhG-like" evidence="1">
    <location>
        <begin position="23"/>
        <end position="124"/>
    </location>
</feature>